<evidence type="ECO:0000313" key="3">
    <source>
        <dbReference type="WBParaSite" id="L893_g24156.t1"/>
    </source>
</evidence>
<keyword evidence="1" id="KW-1133">Transmembrane helix</keyword>
<accession>A0A1I7Z9G2</accession>
<evidence type="ECO:0000313" key="2">
    <source>
        <dbReference type="Proteomes" id="UP000095287"/>
    </source>
</evidence>
<sequence>MRWRAPGNSPTIIYLLQSIQDHKVTFSHVFLMAFFFHLTVFHGFDKKTKKKKRWTIATASSVTLHSMSGPNHECLNRLPTITIIEQPLNSSI</sequence>
<reference evidence="3" key="1">
    <citation type="submission" date="2016-11" db="UniProtKB">
        <authorList>
            <consortium name="WormBaseParasite"/>
        </authorList>
    </citation>
    <scope>IDENTIFICATION</scope>
</reference>
<dbReference type="Proteomes" id="UP000095287">
    <property type="component" value="Unplaced"/>
</dbReference>
<evidence type="ECO:0000256" key="1">
    <source>
        <dbReference type="SAM" id="Phobius"/>
    </source>
</evidence>
<dbReference type="AlphaFoldDB" id="A0A1I7Z9G2"/>
<organism evidence="2 3">
    <name type="scientific">Steinernema glaseri</name>
    <dbReference type="NCBI Taxonomy" id="37863"/>
    <lineage>
        <taxon>Eukaryota</taxon>
        <taxon>Metazoa</taxon>
        <taxon>Ecdysozoa</taxon>
        <taxon>Nematoda</taxon>
        <taxon>Chromadorea</taxon>
        <taxon>Rhabditida</taxon>
        <taxon>Tylenchina</taxon>
        <taxon>Panagrolaimomorpha</taxon>
        <taxon>Strongyloidoidea</taxon>
        <taxon>Steinernematidae</taxon>
        <taxon>Steinernema</taxon>
    </lineage>
</organism>
<feature type="transmembrane region" description="Helical" evidence="1">
    <location>
        <begin position="25"/>
        <end position="44"/>
    </location>
</feature>
<protein>
    <submittedName>
        <fullName evidence="3">Secreted protein</fullName>
    </submittedName>
</protein>
<keyword evidence="2" id="KW-1185">Reference proteome</keyword>
<keyword evidence="1" id="KW-0472">Membrane</keyword>
<keyword evidence="1" id="KW-0812">Transmembrane</keyword>
<name>A0A1I7Z9G2_9BILA</name>
<proteinExistence type="predicted"/>
<dbReference type="WBParaSite" id="L893_g24156.t1">
    <property type="protein sequence ID" value="L893_g24156.t1"/>
    <property type="gene ID" value="L893_g24156"/>
</dbReference>